<dbReference type="EMBL" id="JBHSED010000058">
    <property type="protein sequence ID" value="MFC4306388.1"/>
    <property type="molecule type" value="Genomic_DNA"/>
</dbReference>
<dbReference type="Proteomes" id="UP001595755">
    <property type="component" value="Unassembled WGS sequence"/>
</dbReference>
<dbReference type="SUPFAM" id="SSF53807">
    <property type="entry name" value="Helical backbone' metal receptor"/>
    <property type="match status" value="1"/>
</dbReference>
<proteinExistence type="inferred from homology"/>
<keyword evidence="3" id="KW-0813">Transport</keyword>
<dbReference type="Pfam" id="PF01497">
    <property type="entry name" value="Peripla_BP_2"/>
    <property type="match status" value="1"/>
</dbReference>
<name>A0ABV8SFQ5_9BACL</name>
<accession>A0ABV8SFQ5</accession>
<evidence type="ECO:0000313" key="8">
    <source>
        <dbReference type="EMBL" id="MFC4306388.1"/>
    </source>
</evidence>
<evidence type="ECO:0000256" key="4">
    <source>
        <dbReference type="ARBA" id="ARBA00022729"/>
    </source>
</evidence>
<dbReference type="InterPro" id="IPR002491">
    <property type="entry name" value="ABC_transptr_periplasmic_BD"/>
</dbReference>
<feature type="compositionally biased region" description="Low complexity" evidence="5">
    <location>
        <begin position="39"/>
        <end position="55"/>
    </location>
</feature>
<evidence type="ECO:0000256" key="1">
    <source>
        <dbReference type="ARBA" id="ARBA00004196"/>
    </source>
</evidence>
<dbReference type="RefSeq" id="WP_204605058.1">
    <property type="nucleotide sequence ID" value="NZ_JBHSED010000058.1"/>
</dbReference>
<dbReference type="PROSITE" id="PS50983">
    <property type="entry name" value="FE_B12_PBP"/>
    <property type="match status" value="1"/>
</dbReference>
<organism evidence="8 9">
    <name type="scientific">Cohnella boryungensis</name>
    <dbReference type="NCBI Taxonomy" id="768479"/>
    <lineage>
        <taxon>Bacteria</taxon>
        <taxon>Bacillati</taxon>
        <taxon>Bacillota</taxon>
        <taxon>Bacilli</taxon>
        <taxon>Bacillales</taxon>
        <taxon>Paenibacillaceae</taxon>
        <taxon>Cohnella</taxon>
    </lineage>
</organism>
<keyword evidence="4 6" id="KW-0732">Signal</keyword>
<dbReference type="InterPro" id="IPR051313">
    <property type="entry name" value="Bact_iron-sidero_bind"/>
</dbReference>
<keyword evidence="9" id="KW-1185">Reference proteome</keyword>
<feature type="domain" description="Fe/B12 periplasmic-binding" evidence="7">
    <location>
        <begin position="73"/>
        <end position="333"/>
    </location>
</feature>
<comment type="caution">
    <text evidence="8">The sequence shown here is derived from an EMBL/GenBank/DDBJ whole genome shotgun (WGS) entry which is preliminary data.</text>
</comment>
<evidence type="ECO:0000313" key="9">
    <source>
        <dbReference type="Proteomes" id="UP001595755"/>
    </source>
</evidence>
<feature type="region of interest" description="Disordered" evidence="5">
    <location>
        <begin position="29"/>
        <end position="58"/>
    </location>
</feature>
<evidence type="ECO:0000259" key="7">
    <source>
        <dbReference type="PROSITE" id="PS50983"/>
    </source>
</evidence>
<evidence type="ECO:0000256" key="3">
    <source>
        <dbReference type="ARBA" id="ARBA00022448"/>
    </source>
</evidence>
<evidence type="ECO:0000256" key="2">
    <source>
        <dbReference type="ARBA" id="ARBA00008814"/>
    </source>
</evidence>
<dbReference type="Gene3D" id="3.40.50.1980">
    <property type="entry name" value="Nitrogenase molybdenum iron protein domain"/>
    <property type="match status" value="2"/>
</dbReference>
<dbReference type="PROSITE" id="PS51257">
    <property type="entry name" value="PROKAR_LIPOPROTEIN"/>
    <property type="match status" value="1"/>
</dbReference>
<dbReference type="PANTHER" id="PTHR30532">
    <property type="entry name" value="IRON III DICITRATE-BINDING PERIPLASMIC PROTEIN"/>
    <property type="match status" value="1"/>
</dbReference>
<comment type="similarity">
    <text evidence="2">Belongs to the bacterial solute-binding protein 8 family.</text>
</comment>
<sequence length="333" mass="36733">MTRFRNILLSVLTLSVFGLLAAACNNASTGEPSVQPSVEISQSAESKESAAPSAEQTRTVHDAVGDVVIPANPERIVAPYVEDALVSLGITPTMQWSLGSYVQDYLQPYLKDVPFLDFTDGPNLEALLAADPDLIVLYTTNLAKDGGYEQFSKIAPTYAFEDATVSWKDTLNTLGDIVGKQKEADAAIQAYEDKLTEAKAALKPYTEGKTFAVIRIKPKEFLLMDGTYYSGPVLYQDLGLKPHPLIKELSWDYNYPFSLELLPDLDADYIFLLVQGETARDKANELQNSSLWQDLPAVKNNHVFEVDISYWMAAGAIAHSKKVDDVVRLITQQ</sequence>
<feature type="signal peptide" evidence="6">
    <location>
        <begin position="1"/>
        <end position="21"/>
    </location>
</feature>
<evidence type="ECO:0000256" key="6">
    <source>
        <dbReference type="SAM" id="SignalP"/>
    </source>
</evidence>
<reference evidence="9" key="1">
    <citation type="journal article" date="2019" name="Int. J. Syst. Evol. Microbiol.">
        <title>The Global Catalogue of Microorganisms (GCM) 10K type strain sequencing project: providing services to taxonomists for standard genome sequencing and annotation.</title>
        <authorList>
            <consortium name="The Broad Institute Genomics Platform"/>
            <consortium name="The Broad Institute Genome Sequencing Center for Infectious Disease"/>
            <person name="Wu L."/>
            <person name="Ma J."/>
        </authorList>
    </citation>
    <scope>NUCLEOTIDE SEQUENCE [LARGE SCALE GENOMIC DNA]</scope>
    <source>
        <strain evidence="9">CGMCC 4.1641</strain>
    </source>
</reference>
<evidence type="ECO:0000256" key="5">
    <source>
        <dbReference type="SAM" id="MobiDB-lite"/>
    </source>
</evidence>
<gene>
    <name evidence="8" type="ORF">ACFO1S_23465</name>
</gene>
<feature type="chain" id="PRO_5046595448" evidence="6">
    <location>
        <begin position="22"/>
        <end position="333"/>
    </location>
</feature>
<protein>
    <submittedName>
        <fullName evidence="8">ABC transporter substrate-binding protein</fullName>
    </submittedName>
</protein>
<comment type="subcellular location">
    <subcellularLocation>
        <location evidence="1">Cell envelope</location>
    </subcellularLocation>
</comment>
<feature type="compositionally biased region" description="Polar residues" evidence="5">
    <location>
        <begin position="29"/>
        <end position="38"/>
    </location>
</feature>
<dbReference type="PANTHER" id="PTHR30532:SF1">
    <property type="entry name" value="IRON(3+)-HYDROXAMATE-BINDING PROTEIN FHUD"/>
    <property type="match status" value="1"/>
</dbReference>